<dbReference type="RefSeq" id="WP_105864494.1">
    <property type="nucleotide sequence ID" value="NZ_PUEJ01000010.1"/>
</dbReference>
<dbReference type="Gene3D" id="3.20.20.70">
    <property type="entry name" value="Aldolase class I"/>
    <property type="match status" value="1"/>
</dbReference>
<dbReference type="SMART" id="SM01130">
    <property type="entry name" value="DHDPS"/>
    <property type="match status" value="1"/>
</dbReference>
<evidence type="ECO:0000256" key="3">
    <source>
        <dbReference type="PIRSR" id="PIRSR001365-1"/>
    </source>
</evidence>
<dbReference type="InterPro" id="IPR002220">
    <property type="entry name" value="DapA-like"/>
</dbReference>
<gene>
    <name evidence="5" type="ORF">C5L14_23365</name>
</gene>
<dbReference type="InterPro" id="IPR013785">
    <property type="entry name" value="Aldolase_TIM"/>
</dbReference>
<proteinExistence type="inferred from homology"/>
<feature type="binding site" evidence="4">
    <location>
        <position position="48"/>
    </location>
    <ligand>
        <name>pyruvate</name>
        <dbReference type="ChEBI" id="CHEBI:15361"/>
    </ligand>
</feature>
<dbReference type="Proteomes" id="UP000237682">
    <property type="component" value="Unassembled WGS sequence"/>
</dbReference>
<keyword evidence="6" id="KW-1185">Reference proteome</keyword>
<feature type="binding site" evidence="4">
    <location>
        <position position="211"/>
    </location>
    <ligand>
        <name>pyruvate</name>
        <dbReference type="ChEBI" id="CHEBI:15361"/>
    </ligand>
</feature>
<dbReference type="OrthoDB" id="7157803at2"/>
<dbReference type="Pfam" id="PF00701">
    <property type="entry name" value="DHDPS"/>
    <property type="match status" value="1"/>
</dbReference>
<organism evidence="5 6">
    <name type="scientific">Labrys okinawensis</name>
    <dbReference type="NCBI Taxonomy" id="346911"/>
    <lineage>
        <taxon>Bacteria</taxon>
        <taxon>Pseudomonadati</taxon>
        <taxon>Pseudomonadota</taxon>
        <taxon>Alphaproteobacteria</taxon>
        <taxon>Hyphomicrobiales</taxon>
        <taxon>Xanthobacteraceae</taxon>
        <taxon>Labrys</taxon>
    </lineage>
</organism>
<sequence>MAEERFGLSAALTTPFDSWGQIDAVRAVAHARWCLAHGCSSVTLFGTTGEGASIAASERQALLAAFLAEGVEARQIVIGVMANAIADAGLQAKQALDAGCRGVLLAPPSYFKGLQDDGLFAWFAAVFETIGPQARGIYLYNIPSVTAVELSVDLIARLKQAFPAVVAGVKDSSGNWAFTQSLLAAHRDLAILIGDERGLAAGVRLGGQGAISGMANICPERMLPMVQEGRDDSGLTAFVDQLVRYPVIPAVKAMVAHRTGDAAWSATRAPLVALADNDARTLAGLLDRIGQTKAA</sequence>
<evidence type="ECO:0000256" key="2">
    <source>
        <dbReference type="PIRNR" id="PIRNR001365"/>
    </source>
</evidence>
<dbReference type="GO" id="GO:0008840">
    <property type="term" value="F:4-hydroxy-tetrahydrodipicolinate synthase activity"/>
    <property type="evidence" value="ECO:0007669"/>
    <property type="project" value="TreeGrafter"/>
</dbReference>
<feature type="active site" description="Schiff-base intermediate with substrate" evidence="3">
    <location>
        <position position="170"/>
    </location>
</feature>
<comment type="similarity">
    <text evidence="2">Belongs to the DapA family.</text>
</comment>
<feature type="active site" description="Proton donor/acceptor" evidence="3">
    <location>
        <position position="140"/>
    </location>
</feature>
<name>A0A2S9Q6E7_9HYPH</name>
<evidence type="ECO:0000256" key="1">
    <source>
        <dbReference type="ARBA" id="ARBA00023239"/>
    </source>
</evidence>
<keyword evidence="1 2" id="KW-0456">Lyase</keyword>
<reference evidence="5 6" key="1">
    <citation type="submission" date="2018-02" db="EMBL/GenBank/DDBJ databases">
        <title>Whole genome sequencing of endophytic bacterium.</title>
        <authorList>
            <person name="Eedara R."/>
            <person name="Podile A.R."/>
        </authorList>
    </citation>
    <scope>NUCLEOTIDE SEQUENCE [LARGE SCALE GENOMIC DNA]</scope>
    <source>
        <strain evidence="5 6">RP1T</strain>
    </source>
</reference>
<protein>
    <submittedName>
        <fullName evidence="5">Dihydrodipicolinate synthase family protein</fullName>
    </submittedName>
</protein>
<dbReference type="PRINTS" id="PR00146">
    <property type="entry name" value="DHPICSNTHASE"/>
</dbReference>
<dbReference type="PANTHER" id="PTHR12128">
    <property type="entry name" value="DIHYDRODIPICOLINATE SYNTHASE"/>
    <property type="match status" value="1"/>
</dbReference>
<dbReference type="PIRSF" id="PIRSF001365">
    <property type="entry name" value="DHDPS"/>
    <property type="match status" value="1"/>
</dbReference>
<dbReference type="AlphaFoldDB" id="A0A2S9Q6E7"/>
<comment type="caution">
    <text evidence="5">The sequence shown here is derived from an EMBL/GenBank/DDBJ whole genome shotgun (WGS) entry which is preliminary data.</text>
</comment>
<dbReference type="CDD" id="cd00408">
    <property type="entry name" value="DHDPS-like"/>
    <property type="match status" value="1"/>
</dbReference>
<evidence type="ECO:0000313" key="6">
    <source>
        <dbReference type="Proteomes" id="UP000237682"/>
    </source>
</evidence>
<dbReference type="SUPFAM" id="SSF51569">
    <property type="entry name" value="Aldolase"/>
    <property type="match status" value="1"/>
</dbReference>
<evidence type="ECO:0000256" key="4">
    <source>
        <dbReference type="PIRSR" id="PIRSR001365-2"/>
    </source>
</evidence>
<accession>A0A2S9Q6E7</accession>
<dbReference type="PANTHER" id="PTHR12128:SF67">
    <property type="entry name" value="BLR3884 PROTEIN"/>
    <property type="match status" value="1"/>
</dbReference>
<dbReference type="EMBL" id="PUEJ01000010">
    <property type="protein sequence ID" value="PRH84907.1"/>
    <property type="molecule type" value="Genomic_DNA"/>
</dbReference>
<evidence type="ECO:0000313" key="5">
    <source>
        <dbReference type="EMBL" id="PRH84907.1"/>
    </source>
</evidence>